<evidence type="ECO:0000313" key="1">
    <source>
        <dbReference type="EMBL" id="KAJ7540896.1"/>
    </source>
</evidence>
<name>A0ACC2CFR8_DIPCM</name>
<organism evidence="1 2">
    <name type="scientific">Diphasiastrum complanatum</name>
    <name type="common">Issler's clubmoss</name>
    <name type="synonym">Lycopodium complanatum</name>
    <dbReference type="NCBI Taxonomy" id="34168"/>
    <lineage>
        <taxon>Eukaryota</taxon>
        <taxon>Viridiplantae</taxon>
        <taxon>Streptophyta</taxon>
        <taxon>Embryophyta</taxon>
        <taxon>Tracheophyta</taxon>
        <taxon>Lycopodiopsida</taxon>
        <taxon>Lycopodiales</taxon>
        <taxon>Lycopodiaceae</taxon>
        <taxon>Lycopodioideae</taxon>
        <taxon>Diphasiastrum</taxon>
    </lineage>
</organism>
<comment type="caution">
    <text evidence="1">The sequence shown here is derived from an EMBL/GenBank/DDBJ whole genome shotgun (WGS) entry which is preliminary data.</text>
</comment>
<sequence>MESQIAYFNGAAVLIEAKRLWKPAEADGGSTGDAFRVDDLLDFSHEETAGSISEDNATDGLQLSDQSADSSLSVAEKMVGDTATSCAQTPNILDEIEIKTDLCVRCDDIAELEWLSTFVEDSFFGASDFKTGFYSGILNANPKKCTDKSMNKDKFQNFSPFSTMESSATSESLSNHSQDMSVPGRARSKRSRTGVRIWSSRILTPATSSSLESISTNWQPQRGAAAASSFLSFDGPVLSAETEFITTAELPRVNYPFPAKKPTKLCKRKVWHDVPQPRRCSHCLTQRTPQWRAGPMGPKTLCNACGVRFKSGRLFPEYRPAGSPTFLSHQHSNSHRKVLEMRLQKETSEQQQDIPPQDEVIITQQNKNI</sequence>
<keyword evidence="2" id="KW-1185">Reference proteome</keyword>
<protein>
    <submittedName>
        <fullName evidence="1">Uncharacterized protein</fullName>
    </submittedName>
</protein>
<evidence type="ECO:0000313" key="2">
    <source>
        <dbReference type="Proteomes" id="UP001162992"/>
    </source>
</evidence>
<reference evidence="2" key="1">
    <citation type="journal article" date="2024" name="Proc. Natl. Acad. Sci. U.S.A.">
        <title>Extraordinary preservation of gene collinearity over three hundred million years revealed in homosporous lycophytes.</title>
        <authorList>
            <person name="Li C."/>
            <person name="Wickell D."/>
            <person name="Kuo L.Y."/>
            <person name="Chen X."/>
            <person name="Nie B."/>
            <person name="Liao X."/>
            <person name="Peng D."/>
            <person name="Ji J."/>
            <person name="Jenkins J."/>
            <person name="Williams M."/>
            <person name="Shu S."/>
            <person name="Plott C."/>
            <person name="Barry K."/>
            <person name="Rajasekar S."/>
            <person name="Grimwood J."/>
            <person name="Han X."/>
            <person name="Sun S."/>
            <person name="Hou Z."/>
            <person name="He W."/>
            <person name="Dai G."/>
            <person name="Sun C."/>
            <person name="Schmutz J."/>
            <person name="Leebens-Mack J.H."/>
            <person name="Li F.W."/>
            <person name="Wang L."/>
        </authorList>
    </citation>
    <scope>NUCLEOTIDE SEQUENCE [LARGE SCALE GENOMIC DNA]</scope>
    <source>
        <strain evidence="2">cv. PW_Plant_1</strain>
    </source>
</reference>
<dbReference type="Proteomes" id="UP001162992">
    <property type="component" value="Chromosome 10"/>
</dbReference>
<dbReference type="EMBL" id="CM055101">
    <property type="protein sequence ID" value="KAJ7540896.1"/>
    <property type="molecule type" value="Genomic_DNA"/>
</dbReference>
<gene>
    <name evidence="1" type="ORF">O6H91_10G035200</name>
</gene>
<proteinExistence type="predicted"/>
<accession>A0ACC2CFR8</accession>